<dbReference type="InterPro" id="IPR052159">
    <property type="entry name" value="Competence_DNA_uptake"/>
</dbReference>
<evidence type="ECO:0000313" key="3">
    <source>
        <dbReference type="Proteomes" id="UP000295632"/>
    </source>
</evidence>
<name>A0A4R6UCL8_9BACI</name>
<proteinExistence type="predicted"/>
<dbReference type="SUPFAM" id="SSF56281">
    <property type="entry name" value="Metallo-hydrolase/oxidoreductase"/>
    <property type="match status" value="1"/>
</dbReference>
<dbReference type="SMART" id="SM00849">
    <property type="entry name" value="Lactamase_B"/>
    <property type="match status" value="1"/>
</dbReference>
<feature type="domain" description="Metallo-beta-lactamase" evidence="1">
    <location>
        <begin position="80"/>
        <end position="266"/>
    </location>
</feature>
<evidence type="ECO:0000259" key="1">
    <source>
        <dbReference type="SMART" id="SM00849"/>
    </source>
</evidence>
<dbReference type="PANTHER" id="PTHR30619:SF7">
    <property type="entry name" value="BETA-LACTAMASE DOMAIN PROTEIN"/>
    <property type="match status" value="1"/>
</dbReference>
<gene>
    <name evidence="2" type="ORF">EV213_101293</name>
</gene>
<dbReference type="InterPro" id="IPR035681">
    <property type="entry name" value="ComA-like_MBL"/>
</dbReference>
<protein>
    <submittedName>
        <fullName evidence="2">Beta-lactamase superfamily II metal-dependent hydrolase</fullName>
    </submittedName>
</protein>
<comment type="caution">
    <text evidence="2">The sequence shown here is derived from an EMBL/GenBank/DDBJ whole genome shotgun (WGS) entry which is preliminary data.</text>
</comment>
<dbReference type="RefSeq" id="WP_133578687.1">
    <property type="nucleotide sequence ID" value="NZ_SNYJ01000001.1"/>
</dbReference>
<keyword evidence="3" id="KW-1185">Reference proteome</keyword>
<dbReference type="GO" id="GO:0016787">
    <property type="term" value="F:hydrolase activity"/>
    <property type="evidence" value="ECO:0007669"/>
    <property type="project" value="UniProtKB-KW"/>
</dbReference>
<keyword evidence="2" id="KW-0378">Hydrolase</keyword>
<sequence length="396" mass="43471">MRRIALVLVLGGVLAAYVTGAFDIVEKELSAFIDVDTSDNQVELPAIFAWLGFGGSSKSFPAGTSNENGKPRVVFFDVGQGDASLIQTANANVLIDTGNQASIVQDLKDHDVEKLDALVLTHPHDDHIRYADKIIEEFDPKHIITNGVYNGTKNEDRFLDAMEEKQKVLDVPKPGEIFSIDDIALHFYGPVQVTGDTNNDSLVFKAEVDGVDVLFTGDAEIDGEAAVAPSLEPVDVYHVGHHGSKTSSSPALLDAINPKIAIYSAKKDNKYGHPHKEVIDRLKAKSVKVYGTDKHGTIYLNIRNGKPTIMTTKGNVKQIDLPAWLGVCSEELTEEEIAEMEEAVADVGNERIKEVMERRPIESIEELQNIDANGVNKITEIIKKLNSCLEREENNE</sequence>
<dbReference type="InterPro" id="IPR036866">
    <property type="entry name" value="RibonucZ/Hydroxyglut_hydro"/>
</dbReference>
<accession>A0A4R6UCL8</accession>
<dbReference type="Pfam" id="PF00753">
    <property type="entry name" value="Lactamase_B"/>
    <property type="match status" value="1"/>
</dbReference>
<dbReference type="EMBL" id="SNYJ01000001">
    <property type="protein sequence ID" value="TDQ42863.1"/>
    <property type="molecule type" value="Genomic_DNA"/>
</dbReference>
<dbReference type="InterPro" id="IPR001279">
    <property type="entry name" value="Metallo-B-lactamas"/>
</dbReference>
<organism evidence="2 3">
    <name type="scientific">Aureibacillus halotolerans</name>
    <dbReference type="NCBI Taxonomy" id="1508390"/>
    <lineage>
        <taxon>Bacteria</taxon>
        <taxon>Bacillati</taxon>
        <taxon>Bacillota</taxon>
        <taxon>Bacilli</taxon>
        <taxon>Bacillales</taxon>
        <taxon>Bacillaceae</taxon>
        <taxon>Aureibacillus</taxon>
    </lineage>
</organism>
<dbReference type="CDD" id="cd07731">
    <property type="entry name" value="ComA-like_MBL-fold"/>
    <property type="match status" value="1"/>
</dbReference>
<evidence type="ECO:0000313" key="2">
    <source>
        <dbReference type="EMBL" id="TDQ42863.1"/>
    </source>
</evidence>
<dbReference type="OrthoDB" id="9761531at2"/>
<dbReference type="AlphaFoldDB" id="A0A4R6UCL8"/>
<reference evidence="2 3" key="1">
    <citation type="submission" date="2019-03" db="EMBL/GenBank/DDBJ databases">
        <title>Genomic Encyclopedia of Type Strains, Phase IV (KMG-IV): sequencing the most valuable type-strain genomes for metagenomic binning, comparative biology and taxonomic classification.</title>
        <authorList>
            <person name="Goeker M."/>
        </authorList>
    </citation>
    <scope>NUCLEOTIDE SEQUENCE [LARGE SCALE GENOMIC DNA]</scope>
    <source>
        <strain evidence="2 3">DSM 28697</strain>
    </source>
</reference>
<dbReference type="Gene3D" id="3.60.15.10">
    <property type="entry name" value="Ribonuclease Z/Hydroxyacylglutathione hydrolase-like"/>
    <property type="match status" value="1"/>
</dbReference>
<dbReference type="Proteomes" id="UP000295632">
    <property type="component" value="Unassembled WGS sequence"/>
</dbReference>
<dbReference type="PANTHER" id="PTHR30619">
    <property type="entry name" value="DNA INTERNALIZATION/COMPETENCE PROTEIN COMEC/REC2"/>
    <property type="match status" value="1"/>
</dbReference>